<dbReference type="AlphaFoldDB" id="A0A0B7FXY0"/>
<dbReference type="Proteomes" id="UP000059188">
    <property type="component" value="Unassembled WGS sequence"/>
</dbReference>
<evidence type="ECO:0000313" key="2">
    <source>
        <dbReference type="Proteomes" id="UP000059188"/>
    </source>
</evidence>
<keyword evidence="2" id="KW-1185">Reference proteome</keyword>
<sequence length="83" mass="9638">MYVLPKGFPNVVKLASGYQIRGRVHFRTTNACAPIAHSWREHTHALNRRARMSMISRVHTMPRRQCVNRLASLKSLWLLQSAR</sequence>
<accession>A0A0B7FXY0</accession>
<proteinExistence type="predicted"/>
<reference evidence="1 2" key="1">
    <citation type="submission" date="2014-11" db="EMBL/GenBank/DDBJ databases">
        <authorList>
            <person name="Wibberg Daniel"/>
        </authorList>
    </citation>
    <scope>NUCLEOTIDE SEQUENCE [LARGE SCALE GENOMIC DNA]</scope>
    <source>
        <strain evidence="1">Rhizoctonia solani AG1-IB 7/3/14</strain>
    </source>
</reference>
<evidence type="ECO:0000313" key="1">
    <source>
        <dbReference type="EMBL" id="CEL62821.1"/>
    </source>
</evidence>
<organism evidence="1 2">
    <name type="scientific">Thanatephorus cucumeris (strain AG1-IB / isolate 7/3/14)</name>
    <name type="common">Lettuce bottom rot fungus</name>
    <name type="synonym">Rhizoctonia solani</name>
    <dbReference type="NCBI Taxonomy" id="1108050"/>
    <lineage>
        <taxon>Eukaryota</taxon>
        <taxon>Fungi</taxon>
        <taxon>Dikarya</taxon>
        <taxon>Basidiomycota</taxon>
        <taxon>Agaricomycotina</taxon>
        <taxon>Agaricomycetes</taxon>
        <taxon>Cantharellales</taxon>
        <taxon>Ceratobasidiaceae</taxon>
        <taxon>Rhizoctonia</taxon>
        <taxon>Rhizoctonia solani AG-1</taxon>
    </lineage>
</organism>
<protein>
    <submittedName>
        <fullName evidence="1">Uncharacterized protein</fullName>
    </submittedName>
</protein>
<gene>
    <name evidence="1" type="ORF">RSOLAG1IB_10505</name>
</gene>
<dbReference type="EMBL" id="LN679170">
    <property type="protein sequence ID" value="CEL62821.1"/>
    <property type="molecule type" value="Genomic_DNA"/>
</dbReference>
<name>A0A0B7FXY0_THACB</name>